<keyword evidence="2" id="KW-0812">Transmembrane</keyword>
<evidence type="ECO:0000256" key="2">
    <source>
        <dbReference type="SAM" id="Phobius"/>
    </source>
</evidence>
<evidence type="ECO:0000256" key="1">
    <source>
        <dbReference type="SAM" id="MobiDB-lite"/>
    </source>
</evidence>
<accession>A0A318HM68</accession>
<feature type="region of interest" description="Disordered" evidence="1">
    <location>
        <begin position="132"/>
        <end position="153"/>
    </location>
</feature>
<keyword evidence="2" id="KW-1133">Transmembrane helix</keyword>
<sequence>MDGNAGHEPEPISLEQLADLQAGLLDDATAAPLRQRIRADPDATEMLSALDRVRRDLADLGTDHASAPDVPAAVTARVGAALQAAPPHRPPREPAHSVRHAPRWQVVGLVAGLGAAVVGSVLGGVMLTREPAPTRPAGPTAESITVPRPPSSLPLSDPQILGLLSRGPDYGPLADPQRRASCLSGLGYAAATAVLGAQPVDVHGQPAILMVLASDKPRTVLVLVVEPGCNAAHTGLLASTLVTRP</sequence>
<evidence type="ECO:0000313" key="3">
    <source>
        <dbReference type="EMBL" id="PXX12905.1"/>
    </source>
</evidence>
<dbReference type="OrthoDB" id="4762032at2"/>
<protein>
    <recommendedName>
        <fullName evidence="5">Anti-sigma-M factor RsmA</fullName>
    </recommendedName>
</protein>
<dbReference type="AlphaFoldDB" id="A0A318HM68"/>
<dbReference type="EMBL" id="QJJU01000001">
    <property type="protein sequence ID" value="PXX12905.1"/>
    <property type="molecule type" value="Genomic_DNA"/>
</dbReference>
<comment type="caution">
    <text evidence="3">The sequence shown here is derived from an EMBL/GenBank/DDBJ whole genome shotgun (WGS) entry which is preliminary data.</text>
</comment>
<reference evidence="3 4" key="2">
    <citation type="submission" date="2018-06" db="EMBL/GenBank/DDBJ databases">
        <title>Sequencing of bacterial isolates from soil warming experiment in Harvard Forest, Massachusetts, USA.</title>
        <authorList>
            <person name="Deangelis K.PhD."/>
        </authorList>
    </citation>
    <scope>NUCLEOTIDE SEQUENCE [LARGE SCALE GENOMIC DNA]</scope>
    <source>
        <strain evidence="3 4">GAS496</strain>
    </source>
</reference>
<dbReference type="Proteomes" id="UP000247781">
    <property type="component" value="Unassembled WGS sequence"/>
</dbReference>
<gene>
    <name evidence="3" type="ORF">C8E89_10153</name>
</gene>
<keyword evidence="4" id="KW-1185">Reference proteome</keyword>
<proteinExistence type="predicted"/>
<evidence type="ECO:0008006" key="5">
    <source>
        <dbReference type="Google" id="ProtNLM"/>
    </source>
</evidence>
<name>A0A318HM68_9MYCO</name>
<keyword evidence="2" id="KW-0472">Membrane</keyword>
<organism evidence="3 4">
    <name type="scientific">Mycolicibacterium moriokaense</name>
    <dbReference type="NCBI Taxonomy" id="39691"/>
    <lineage>
        <taxon>Bacteria</taxon>
        <taxon>Bacillati</taxon>
        <taxon>Actinomycetota</taxon>
        <taxon>Actinomycetes</taxon>
        <taxon>Mycobacteriales</taxon>
        <taxon>Mycobacteriaceae</taxon>
        <taxon>Mycolicibacterium</taxon>
    </lineage>
</organism>
<feature type="transmembrane region" description="Helical" evidence="2">
    <location>
        <begin position="106"/>
        <end position="127"/>
    </location>
</feature>
<evidence type="ECO:0000313" key="4">
    <source>
        <dbReference type="Proteomes" id="UP000247781"/>
    </source>
</evidence>
<dbReference type="RefSeq" id="WP_110314090.1">
    <property type="nucleotide sequence ID" value="NZ_QJJU01000001.1"/>
</dbReference>
<reference evidence="4" key="1">
    <citation type="submission" date="2018-05" db="EMBL/GenBank/DDBJ databases">
        <authorList>
            <person name="Deangelis K."/>
            <person name="Huntemann M."/>
            <person name="Clum A."/>
            <person name="Pillay M."/>
            <person name="Palaniappan K."/>
            <person name="Varghese N."/>
            <person name="Mikhailova N."/>
            <person name="Stamatis D."/>
            <person name="Reddy T."/>
            <person name="Daum C."/>
            <person name="Shapiro N."/>
            <person name="Ivanova N."/>
            <person name="Kyrpides N."/>
            <person name="Woyke T."/>
        </authorList>
    </citation>
    <scope>NUCLEOTIDE SEQUENCE [LARGE SCALE GENOMIC DNA]</scope>
    <source>
        <strain evidence="4">GAS496</strain>
    </source>
</reference>